<evidence type="ECO:0000313" key="1">
    <source>
        <dbReference type="EMBL" id="OYR10719.1"/>
    </source>
</evidence>
<keyword evidence="2" id="KW-1185">Reference proteome</keyword>
<sequence length="56" mass="6577">MRTDEERLADVLQARTAKLERDMMRGKNAHDAKAYQEAKQKLFDDAQANMQRLVNR</sequence>
<reference evidence="1 2" key="1">
    <citation type="submission" date="2017-07" db="EMBL/GenBank/DDBJ databases">
        <title>Phylogenetic study on the rhizospheric bacterium Ochrobactrum sp. A44.</title>
        <authorList>
            <person name="Krzyzanowska D.M."/>
            <person name="Ossowicki A."/>
            <person name="Rajewska M."/>
            <person name="Maciag T."/>
            <person name="Kaczynski Z."/>
            <person name="Czerwicka M."/>
            <person name="Jafra S."/>
        </authorList>
    </citation>
    <scope>NUCLEOTIDE SEQUENCE [LARGE SCALE GENOMIC DNA]</scope>
    <source>
        <strain evidence="1 2">OgA9a</strain>
    </source>
</reference>
<proteinExistence type="predicted"/>
<dbReference type="EMBL" id="NNRL01000163">
    <property type="protein sequence ID" value="OYR10719.1"/>
    <property type="molecule type" value="Genomic_DNA"/>
</dbReference>
<dbReference type="RefSeq" id="WP_167388172.1">
    <property type="nucleotide sequence ID" value="NZ_JBHEER010000001.1"/>
</dbReference>
<accession>A0A256F781</accession>
<gene>
    <name evidence="1" type="ORF">CEV33_2184</name>
</gene>
<dbReference type="AlphaFoldDB" id="A0A256F781"/>
<protein>
    <submittedName>
        <fullName evidence="1">Uncharacterized protein</fullName>
    </submittedName>
</protein>
<dbReference type="Proteomes" id="UP000216478">
    <property type="component" value="Unassembled WGS sequence"/>
</dbReference>
<organism evidence="1 2">
    <name type="scientific">Brucella grignonensis</name>
    <dbReference type="NCBI Taxonomy" id="94627"/>
    <lineage>
        <taxon>Bacteria</taxon>
        <taxon>Pseudomonadati</taxon>
        <taxon>Pseudomonadota</taxon>
        <taxon>Alphaproteobacteria</taxon>
        <taxon>Hyphomicrobiales</taxon>
        <taxon>Brucellaceae</taxon>
        <taxon>Brucella/Ochrobactrum group</taxon>
        <taxon>Brucella</taxon>
    </lineage>
</organism>
<comment type="caution">
    <text evidence="1">The sequence shown here is derived from an EMBL/GenBank/DDBJ whole genome shotgun (WGS) entry which is preliminary data.</text>
</comment>
<evidence type="ECO:0000313" key="2">
    <source>
        <dbReference type="Proteomes" id="UP000216478"/>
    </source>
</evidence>
<name>A0A256F781_9HYPH</name>